<gene>
    <name evidence="1" type="ORF">FB45DRAFT_178091</name>
    <name evidence="2" type="ORF">FB45DRAFT_184418</name>
</gene>
<accession>A0AAD7FZF1</accession>
<dbReference type="EMBL" id="JARKIF010000002">
    <property type="protein sequence ID" value="KAJ7646578.1"/>
    <property type="molecule type" value="Genomic_DNA"/>
</dbReference>
<dbReference type="Proteomes" id="UP001221142">
    <property type="component" value="Unassembled WGS sequence"/>
</dbReference>
<evidence type="ECO:0000313" key="3">
    <source>
        <dbReference type="Proteomes" id="UP001221142"/>
    </source>
</evidence>
<dbReference type="EMBL" id="JARKIF010000002">
    <property type="protein sequence ID" value="KAJ7646938.1"/>
    <property type="molecule type" value="Genomic_DNA"/>
</dbReference>
<protein>
    <submittedName>
        <fullName evidence="1">Uncharacterized protein</fullName>
    </submittedName>
</protein>
<proteinExistence type="predicted"/>
<comment type="caution">
    <text evidence="1">The sequence shown here is derived from an EMBL/GenBank/DDBJ whole genome shotgun (WGS) entry which is preliminary data.</text>
</comment>
<evidence type="ECO:0000313" key="1">
    <source>
        <dbReference type="EMBL" id="KAJ7646578.1"/>
    </source>
</evidence>
<reference evidence="1" key="1">
    <citation type="submission" date="2023-03" db="EMBL/GenBank/DDBJ databases">
        <title>Massive genome expansion in bonnet fungi (Mycena s.s.) driven by repeated elements and novel gene families across ecological guilds.</title>
        <authorList>
            <consortium name="Lawrence Berkeley National Laboratory"/>
            <person name="Harder C.B."/>
            <person name="Miyauchi S."/>
            <person name="Viragh M."/>
            <person name="Kuo A."/>
            <person name="Thoen E."/>
            <person name="Andreopoulos B."/>
            <person name="Lu D."/>
            <person name="Skrede I."/>
            <person name="Drula E."/>
            <person name="Henrissat B."/>
            <person name="Morin E."/>
            <person name="Kohler A."/>
            <person name="Barry K."/>
            <person name="LaButti K."/>
            <person name="Morin E."/>
            <person name="Salamov A."/>
            <person name="Lipzen A."/>
            <person name="Mereny Z."/>
            <person name="Hegedus B."/>
            <person name="Baldrian P."/>
            <person name="Stursova M."/>
            <person name="Weitz H."/>
            <person name="Taylor A."/>
            <person name="Grigoriev I.V."/>
            <person name="Nagy L.G."/>
            <person name="Martin F."/>
            <person name="Kauserud H."/>
        </authorList>
    </citation>
    <scope>NUCLEOTIDE SEQUENCE</scope>
    <source>
        <strain evidence="1">9284</strain>
    </source>
</reference>
<keyword evidence="3" id="KW-1185">Reference proteome</keyword>
<evidence type="ECO:0000313" key="2">
    <source>
        <dbReference type="EMBL" id="KAJ7646938.1"/>
    </source>
</evidence>
<name>A0AAD7FZF1_9AGAR</name>
<organism evidence="1 3">
    <name type="scientific">Roridomyces roridus</name>
    <dbReference type="NCBI Taxonomy" id="1738132"/>
    <lineage>
        <taxon>Eukaryota</taxon>
        <taxon>Fungi</taxon>
        <taxon>Dikarya</taxon>
        <taxon>Basidiomycota</taxon>
        <taxon>Agaricomycotina</taxon>
        <taxon>Agaricomycetes</taxon>
        <taxon>Agaricomycetidae</taxon>
        <taxon>Agaricales</taxon>
        <taxon>Marasmiineae</taxon>
        <taxon>Mycenaceae</taxon>
        <taxon>Roridomyces</taxon>
    </lineage>
</organism>
<sequence length="81" mass="8984">MFGVFPKTVLLTSFVIWRSAPLHSPRPSPSRGTRSPGLACYLIKTPSGRLRLQLGCRQPKDSRIFTRQAGPLLFRAGDGCR</sequence>
<dbReference type="AlphaFoldDB" id="A0AAD7FZF1"/>